<keyword evidence="1" id="KW-1003">Cell membrane</keyword>
<dbReference type="STRING" id="1120964.GCA_001313265_06864"/>
<comment type="subcellular location">
    <subcellularLocation>
        <location evidence="1">Cell membrane</location>
        <topology evidence="1">Peripheral membrane protein</topology>
        <orientation evidence="1">Cytoplasmic side</orientation>
    </subcellularLocation>
</comment>
<evidence type="ECO:0000313" key="2">
    <source>
        <dbReference type="EMBL" id="SEG44977.1"/>
    </source>
</evidence>
<dbReference type="InterPro" id="IPR002696">
    <property type="entry name" value="Membr_insert_effic_factor_YidD"/>
</dbReference>
<evidence type="ECO:0000313" key="3">
    <source>
        <dbReference type="Proteomes" id="UP000236736"/>
    </source>
</evidence>
<dbReference type="AlphaFoldDB" id="A0A1H6AA90"/>
<keyword evidence="3" id="KW-1185">Reference proteome</keyword>
<proteinExistence type="inferred from homology"/>
<dbReference type="PANTHER" id="PTHR33383">
    <property type="entry name" value="MEMBRANE PROTEIN INSERTION EFFICIENCY FACTOR-RELATED"/>
    <property type="match status" value="1"/>
</dbReference>
<gene>
    <name evidence="2" type="ORF">SAMN03080598_03984</name>
</gene>
<dbReference type="Proteomes" id="UP000236736">
    <property type="component" value="Unassembled WGS sequence"/>
</dbReference>
<protein>
    <recommendedName>
        <fullName evidence="1">Putative membrane protein insertion efficiency factor</fullName>
    </recommendedName>
</protein>
<dbReference type="Pfam" id="PF01809">
    <property type="entry name" value="YidD"/>
    <property type="match status" value="1"/>
</dbReference>
<name>A0A1H6AA90_9BACT</name>
<dbReference type="HAMAP" id="MF_00386">
    <property type="entry name" value="UPF0161_YidD"/>
    <property type="match status" value="1"/>
</dbReference>
<comment type="function">
    <text evidence="1">Could be involved in insertion of integral membrane proteins into the membrane.</text>
</comment>
<sequence>MLKTYLRKVAIFPVLLYQYTISPLFPASCRFTPTCSQYMKEAILKHGVVKGGFLGFKRIGRCHPWGGHGHDPVP</sequence>
<evidence type="ECO:0000256" key="1">
    <source>
        <dbReference type="HAMAP-Rule" id="MF_00386"/>
    </source>
</evidence>
<keyword evidence="1" id="KW-0472">Membrane</keyword>
<dbReference type="GO" id="GO:0005886">
    <property type="term" value="C:plasma membrane"/>
    <property type="evidence" value="ECO:0007669"/>
    <property type="project" value="UniProtKB-SubCell"/>
</dbReference>
<organism evidence="2 3">
    <name type="scientific">Algoriphagus boritolerans DSM 17298 = JCM 18970</name>
    <dbReference type="NCBI Taxonomy" id="1120964"/>
    <lineage>
        <taxon>Bacteria</taxon>
        <taxon>Pseudomonadati</taxon>
        <taxon>Bacteroidota</taxon>
        <taxon>Cytophagia</taxon>
        <taxon>Cytophagales</taxon>
        <taxon>Cyclobacteriaceae</taxon>
        <taxon>Algoriphagus</taxon>
    </lineage>
</organism>
<dbReference type="OrthoDB" id="9801753at2"/>
<accession>A0A1H6AA90</accession>
<dbReference type="PANTHER" id="PTHR33383:SF1">
    <property type="entry name" value="MEMBRANE PROTEIN INSERTION EFFICIENCY FACTOR-RELATED"/>
    <property type="match status" value="1"/>
</dbReference>
<reference evidence="3" key="1">
    <citation type="submission" date="2016-10" db="EMBL/GenBank/DDBJ databases">
        <authorList>
            <person name="Varghese N."/>
            <person name="Submissions S."/>
        </authorList>
    </citation>
    <scope>NUCLEOTIDE SEQUENCE [LARGE SCALE GENOMIC DNA]</scope>
    <source>
        <strain evidence="3">DSM 17298</strain>
    </source>
</reference>
<dbReference type="NCBIfam" id="TIGR00278">
    <property type="entry name" value="membrane protein insertion efficiency factor YidD"/>
    <property type="match status" value="1"/>
</dbReference>
<comment type="similarity">
    <text evidence="1">Belongs to the UPF0161 family.</text>
</comment>
<dbReference type="SMART" id="SM01234">
    <property type="entry name" value="Haemolytic"/>
    <property type="match status" value="1"/>
</dbReference>
<dbReference type="EMBL" id="FNVR01000039">
    <property type="protein sequence ID" value="SEG44977.1"/>
    <property type="molecule type" value="Genomic_DNA"/>
</dbReference>
<dbReference type="RefSeq" id="WP_103926540.1">
    <property type="nucleotide sequence ID" value="NZ_BBFN01000052.1"/>
</dbReference>